<proteinExistence type="predicted"/>
<comment type="caution">
    <text evidence="2">The sequence shown here is derived from an EMBL/GenBank/DDBJ whole genome shotgun (WGS) entry which is preliminary data.</text>
</comment>
<evidence type="ECO:0000313" key="2">
    <source>
        <dbReference type="EMBL" id="KAI3405490.1"/>
    </source>
</evidence>
<reference evidence="2" key="1">
    <citation type="journal article" date="2022" name="DNA Res.">
        <title>Genome analysis of five recently described species of the CUG-Ser clade uncovers Candida theae as a new hybrid lineage with pathogenic potential in the Candida parapsilosis species complex.</title>
        <authorList>
            <person name="Mixao V."/>
            <person name="Del Olmo V."/>
            <person name="Hegedusova E."/>
            <person name="Saus E."/>
            <person name="Pryszcz L."/>
            <person name="Cillingova A."/>
            <person name="Nosek J."/>
            <person name="Gabaldon T."/>
        </authorList>
    </citation>
    <scope>NUCLEOTIDE SEQUENCE</scope>
    <source>
        <strain evidence="2">CBS 10844</strain>
    </source>
</reference>
<dbReference type="Proteomes" id="UP001202479">
    <property type="component" value="Unassembled WGS sequence"/>
</dbReference>
<dbReference type="AlphaFoldDB" id="A0AAI9SZZ7"/>
<feature type="compositionally biased region" description="Low complexity" evidence="1">
    <location>
        <begin position="30"/>
        <end position="42"/>
    </location>
</feature>
<feature type="region of interest" description="Disordered" evidence="1">
    <location>
        <begin position="28"/>
        <end position="55"/>
    </location>
</feature>
<sequence>MFKRAFSQVSKRSFQKDIIYKSVVAPSTGVSPVRPASPSVSPITVKPHQTANSSNGATFKTFAEYRLKVTNQSPLAVRSKTFNENLRQVHHS</sequence>
<protein>
    <submittedName>
        <fullName evidence="2">Uncharacterized protein</fullName>
    </submittedName>
</protein>
<accession>A0AAI9SZZ7</accession>
<dbReference type="RefSeq" id="XP_049181235.1">
    <property type="nucleotide sequence ID" value="XM_049322638.1"/>
</dbReference>
<gene>
    <name evidence="2" type="ORF">KGF56_001508</name>
</gene>
<organism evidence="2 3">
    <name type="scientific">Candida oxycetoniae</name>
    <dbReference type="NCBI Taxonomy" id="497107"/>
    <lineage>
        <taxon>Eukaryota</taxon>
        <taxon>Fungi</taxon>
        <taxon>Dikarya</taxon>
        <taxon>Ascomycota</taxon>
        <taxon>Saccharomycotina</taxon>
        <taxon>Pichiomycetes</taxon>
        <taxon>Debaryomycetaceae</taxon>
        <taxon>Candida/Lodderomyces clade</taxon>
        <taxon>Candida</taxon>
    </lineage>
</organism>
<dbReference type="GeneID" id="73379125"/>
<name>A0AAI9SZZ7_9ASCO</name>
<keyword evidence="3" id="KW-1185">Reference proteome</keyword>
<evidence type="ECO:0000313" key="3">
    <source>
        <dbReference type="Proteomes" id="UP001202479"/>
    </source>
</evidence>
<evidence type="ECO:0000256" key="1">
    <source>
        <dbReference type="SAM" id="MobiDB-lite"/>
    </source>
</evidence>
<dbReference type="EMBL" id="JAHUZD010000028">
    <property type="protein sequence ID" value="KAI3405490.1"/>
    <property type="molecule type" value="Genomic_DNA"/>
</dbReference>